<evidence type="ECO:0000256" key="4">
    <source>
        <dbReference type="ARBA" id="ARBA00022692"/>
    </source>
</evidence>
<evidence type="ECO:0000256" key="9">
    <source>
        <dbReference type="SAM" id="Phobius"/>
    </source>
</evidence>
<keyword evidence="5 9" id="KW-1133">Transmembrane helix</keyword>
<dbReference type="InterPro" id="IPR003663">
    <property type="entry name" value="Sugar/inositol_transpt"/>
</dbReference>
<comment type="similarity">
    <text evidence="2 8">Belongs to the major facilitator superfamily. Sugar transporter (TC 2.A.1.1) family.</text>
</comment>
<dbReference type="RefSeq" id="XP_030995237.1">
    <property type="nucleotide sequence ID" value="XM_031140582.1"/>
</dbReference>
<dbReference type="OrthoDB" id="508119at2759"/>
<dbReference type="InterPro" id="IPR050360">
    <property type="entry name" value="MFS_Sugar_Transporters"/>
</dbReference>
<dbReference type="GO" id="GO:0005351">
    <property type="term" value="F:carbohydrate:proton symporter activity"/>
    <property type="evidence" value="ECO:0007669"/>
    <property type="project" value="TreeGrafter"/>
</dbReference>
<dbReference type="GeneID" id="41973444"/>
<comment type="caution">
    <text evidence="11">The sequence shown here is derived from an EMBL/GenBank/DDBJ whole genome shotgun (WGS) entry which is preliminary data.</text>
</comment>
<accession>A0A507B384</accession>
<keyword evidence="6 9" id="KW-0472">Membrane</keyword>
<dbReference type="NCBIfam" id="TIGR00879">
    <property type="entry name" value="SP"/>
    <property type="match status" value="1"/>
</dbReference>
<organism evidence="11 12">
    <name type="scientific">Thyridium curvatum</name>
    <dbReference type="NCBI Taxonomy" id="1093900"/>
    <lineage>
        <taxon>Eukaryota</taxon>
        <taxon>Fungi</taxon>
        <taxon>Dikarya</taxon>
        <taxon>Ascomycota</taxon>
        <taxon>Pezizomycotina</taxon>
        <taxon>Sordariomycetes</taxon>
        <taxon>Sordariomycetidae</taxon>
        <taxon>Thyridiales</taxon>
        <taxon>Thyridiaceae</taxon>
        <taxon>Thyridium</taxon>
    </lineage>
</organism>
<dbReference type="Gene3D" id="1.20.1250.20">
    <property type="entry name" value="MFS general substrate transporter like domains"/>
    <property type="match status" value="1"/>
</dbReference>
<dbReference type="PANTHER" id="PTHR48022:SF21">
    <property type="entry name" value="QUINATE TRANSPORTER, PUTATIVE (AFU_ORTHOLOGUE AFUA_6G06960)-RELATED"/>
    <property type="match status" value="1"/>
</dbReference>
<dbReference type="InterPro" id="IPR005829">
    <property type="entry name" value="Sugar_transporter_CS"/>
</dbReference>
<gene>
    <name evidence="11" type="ORF">E0L32_005997</name>
</gene>
<comment type="subcellular location">
    <subcellularLocation>
        <location evidence="1">Membrane</location>
        <topology evidence="1">Multi-pass membrane protein</topology>
    </subcellularLocation>
</comment>
<reference evidence="11 12" key="1">
    <citation type="submission" date="2019-06" db="EMBL/GenBank/DDBJ databases">
        <title>Draft genome sequence of the filamentous fungus Phialemoniopsis curvata isolated from diesel fuel.</title>
        <authorList>
            <person name="Varaljay V.A."/>
            <person name="Lyon W.J."/>
            <person name="Crouch A.L."/>
            <person name="Drake C.E."/>
            <person name="Hollomon J.M."/>
            <person name="Nadeau L.J."/>
            <person name="Nunn H.S."/>
            <person name="Stevenson B.S."/>
            <person name="Bojanowski C.L."/>
            <person name="Crookes-Goodson W.J."/>
        </authorList>
    </citation>
    <scope>NUCLEOTIDE SEQUENCE [LARGE SCALE GENOMIC DNA]</scope>
    <source>
        <strain evidence="11 12">D216</strain>
    </source>
</reference>
<evidence type="ECO:0000313" key="12">
    <source>
        <dbReference type="Proteomes" id="UP000319257"/>
    </source>
</evidence>
<feature type="transmembrane region" description="Helical" evidence="9">
    <location>
        <begin position="200"/>
        <end position="223"/>
    </location>
</feature>
<dbReference type="InParanoid" id="A0A507B384"/>
<evidence type="ECO:0000256" key="3">
    <source>
        <dbReference type="ARBA" id="ARBA00022448"/>
    </source>
</evidence>
<evidence type="ECO:0000256" key="5">
    <source>
        <dbReference type="ARBA" id="ARBA00022989"/>
    </source>
</evidence>
<feature type="transmembrane region" description="Helical" evidence="9">
    <location>
        <begin position="397"/>
        <end position="425"/>
    </location>
</feature>
<feature type="transmembrane region" description="Helical" evidence="9">
    <location>
        <begin position="437"/>
        <end position="460"/>
    </location>
</feature>
<dbReference type="SUPFAM" id="SSF103473">
    <property type="entry name" value="MFS general substrate transporter"/>
    <property type="match status" value="1"/>
</dbReference>
<feature type="transmembrane region" description="Helical" evidence="9">
    <location>
        <begin position="169"/>
        <end position="188"/>
    </location>
</feature>
<evidence type="ECO:0000256" key="8">
    <source>
        <dbReference type="RuleBase" id="RU003346"/>
    </source>
</evidence>
<evidence type="ECO:0000256" key="7">
    <source>
        <dbReference type="ARBA" id="ARBA00023180"/>
    </source>
</evidence>
<keyword evidence="4 9" id="KW-0812">Transmembrane</keyword>
<dbReference type="PRINTS" id="PR00171">
    <property type="entry name" value="SUGRTRNSPORT"/>
</dbReference>
<protein>
    <recommendedName>
        <fullName evidence="10">Major facilitator superfamily (MFS) profile domain-containing protein</fullName>
    </recommendedName>
</protein>
<feature type="transmembrane region" description="Helical" evidence="9">
    <location>
        <begin position="137"/>
        <end position="157"/>
    </location>
</feature>
<feature type="transmembrane region" description="Helical" evidence="9">
    <location>
        <begin position="80"/>
        <end position="99"/>
    </location>
</feature>
<feature type="transmembrane region" description="Helical" evidence="9">
    <location>
        <begin position="363"/>
        <end position="385"/>
    </location>
</feature>
<dbReference type="FunFam" id="1.20.1250.20:FF:000026">
    <property type="entry name" value="MFS quinate transporter QutD"/>
    <property type="match status" value="1"/>
</dbReference>
<sequence>MGRSYRLLRRVVRNDSIELDPPEVYNWRVFALAAAACFGGTLFGMDTGIIGGVLTMPDFQHEFRIPTGNSADDKLARANLSANFVTVMQAGAFAGALLTNPIAHLLGRKPSLMIVSVFAFIGGILQAFSYGNYACFYIGRFVEGLGLGGATMLAPTYVSENSPRGIRGLLVGFYQLFETMGAMVAFFIDYGSLLHIAGHGAWMVPLAMQSLPPVLIFASIIFCPESPRWLASKDNWEKASEVLSDVRHLPVGHPYIQQELLELRTQLENERRSVHGEGFWAEQKECWLIPGNRNRALLSIGLMVCQQWTGTNAINYYAPTIFTALGVTGNANSLLATGVYGIVKMTSCAIFIVFLADTLGRRWSFVWTAFAMWFCMFYLGFYVRFDPPKADAASIPAAGYVALVMVYIFAAAFQFGWGPVCWIYVSEIPSNRLRGYNVALAAATQWLFNLVVARVSPVMLVNAGGSTGYGTYFIYGSFCFAMGVAAFWIPETKGISLERMDELFGVADFSGLEDVGMAAKHDQAEHTERV</sequence>
<dbReference type="PANTHER" id="PTHR48022">
    <property type="entry name" value="PLASTIDIC GLUCOSE TRANSPORTER 4"/>
    <property type="match status" value="1"/>
</dbReference>
<keyword evidence="12" id="KW-1185">Reference proteome</keyword>
<evidence type="ECO:0000313" key="11">
    <source>
        <dbReference type="EMBL" id="TPX13526.1"/>
    </source>
</evidence>
<dbReference type="PROSITE" id="PS50850">
    <property type="entry name" value="MFS"/>
    <property type="match status" value="1"/>
</dbReference>
<proteinExistence type="inferred from homology"/>
<feature type="transmembrane region" description="Helical" evidence="9">
    <location>
        <begin position="29"/>
        <end position="54"/>
    </location>
</feature>
<dbReference type="Proteomes" id="UP000319257">
    <property type="component" value="Unassembled WGS sequence"/>
</dbReference>
<dbReference type="Pfam" id="PF00083">
    <property type="entry name" value="Sugar_tr"/>
    <property type="match status" value="1"/>
</dbReference>
<feature type="domain" description="Major facilitator superfamily (MFS) profile" evidence="10">
    <location>
        <begin position="32"/>
        <end position="494"/>
    </location>
</feature>
<evidence type="ECO:0000256" key="1">
    <source>
        <dbReference type="ARBA" id="ARBA00004141"/>
    </source>
</evidence>
<feature type="transmembrane region" description="Helical" evidence="9">
    <location>
        <begin position="472"/>
        <end position="490"/>
    </location>
</feature>
<evidence type="ECO:0000259" key="10">
    <source>
        <dbReference type="PROSITE" id="PS50850"/>
    </source>
</evidence>
<keyword evidence="7" id="KW-0325">Glycoprotein</keyword>
<dbReference type="AlphaFoldDB" id="A0A507B384"/>
<dbReference type="InterPro" id="IPR005828">
    <property type="entry name" value="MFS_sugar_transport-like"/>
</dbReference>
<dbReference type="EMBL" id="SKBQ01000033">
    <property type="protein sequence ID" value="TPX13526.1"/>
    <property type="molecule type" value="Genomic_DNA"/>
</dbReference>
<dbReference type="PROSITE" id="PS00217">
    <property type="entry name" value="SUGAR_TRANSPORT_2"/>
    <property type="match status" value="1"/>
</dbReference>
<feature type="transmembrane region" description="Helical" evidence="9">
    <location>
        <begin position="297"/>
        <end position="318"/>
    </location>
</feature>
<evidence type="ECO:0000256" key="6">
    <source>
        <dbReference type="ARBA" id="ARBA00023136"/>
    </source>
</evidence>
<evidence type="ECO:0000256" key="2">
    <source>
        <dbReference type="ARBA" id="ARBA00010992"/>
    </source>
</evidence>
<feature type="transmembrane region" description="Helical" evidence="9">
    <location>
        <begin position="111"/>
        <end position="131"/>
    </location>
</feature>
<dbReference type="InterPro" id="IPR036259">
    <property type="entry name" value="MFS_trans_sf"/>
</dbReference>
<feature type="transmembrane region" description="Helical" evidence="9">
    <location>
        <begin position="338"/>
        <end position="356"/>
    </location>
</feature>
<dbReference type="InterPro" id="IPR020846">
    <property type="entry name" value="MFS_dom"/>
</dbReference>
<name>A0A507B384_9PEZI</name>
<keyword evidence="3 8" id="KW-0813">Transport</keyword>
<dbReference type="GO" id="GO:0016020">
    <property type="term" value="C:membrane"/>
    <property type="evidence" value="ECO:0007669"/>
    <property type="project" value="UniProtKB-SubCell"/>
</dbReference>